<name>A0ABR4MVN8_9FUNG</name>
<dbReference type="InterPro" id="IPR052282">
    <property type="entry name" value="Starch-active_LPMO"/>
</dbReference>
<evidence type="ECO:0008006" key="7">
    <source>
        <dbReference type="Google" id="ProtNLM"/>
    </source>
</evidence>
<comment type="caution">
    <text evidence="5">The sequence shown here is derived from an EMBL/GenBank/DDBJ whole genome shotgun (WGS) entry which is preliminary data.</text>
</comment>
<evidence type="ECO:0000256" key="2">
    <source>
        <dbReference type="ARBA" id="ARBA00023008"/>
    </source>
</evidence>
<feature type="signal peptide" evidence="4">
    <location>
        <begin position="1"/>
        <end position="19"/>
    </location>
</feature>
<evidence type="ECO:0000313" key="6">
    <source>
        <dbReference type="Proteomes" id="UP001527925"/>
    </source>
</evidence>
<proteinExistence type="predicted"/>
<sequence length="320" mass="32758">MHAAAAALALAFACAPAAAHGMLVHPGPLAAARSAPAVRSYALIDHEIDSLRSPLAGASLCRGAPRGAVTPITLANGSPFTVTMAFSIGAQHIGPCAVEILDANDRTGASAVTITSVAGPRGCAVAPIAAFETDKLSPAASQCPGRLPPKLVTNDMCMFEWTFTVTNADKIKCTDCVLRWTWAGEHISTTNPEKYENCADVRVTVVGGSQSSGSNAAGSTTPTRPRRGSATTKSKAAAPTRAVTKTRPSQATTTTAASRPASAACDACRKSSGAPRQMACTSDATGFYACFADQPSREPVRMACAAGTSCVQAGDYIHCQ</sequence>
<dbReference type="Gene3D" id="2.70.50.70">
    <property type="match status" value="1"/>
</dbReference>
<gene>
    <name evidence="5" type="ORF">HK105_209208</name>
</gene>
<dbReference type="EMBL" id="JADGIZ020000122">
    <property type="protein sequence ID" value="KAL2911319.1"/>
    <property type="molecule type" value="Genomic_DNA"/>
</dbReference>
<feature type="compositionally biased region" description="Low complexity" evidence="3">
    <location>
        <begin position="209"/>
        <end position="238"/>
    </location>
</feature>
<protein>
    <recommendedName>
        <fullName evidence="7">Chitin-binding type-4 domain-containing protein</fullName>
    </recommendedName>
</protein>
<dbReference type="PANTHER" id="PTHR36575:SF2">
    <property type="entry name" value="CHITIN-BINDING TYPE-4 DOMAIN-CONTAINING PROTEIN-RELATED"/>
    <property type="match status" value="1"/>
</dbReference>
<dbReference type="Proteomes" id="UP001527925">
    <property type="component" value="Unassembled WGS sequence"/>
</dbReference>
<comment type="cofactor">
    <cofactor evidence="1">
        <name>Cu(2+)</name>
        <dbReference type="ChEBI" id="CHEBI:29036"/>
    </cofactor>
</comment>
<keyword evidence="2" id="KW-0186">Copper</keyword>
<feature type="chain" id="PRO_5047053972" description="Chitin-binding type-4 domain-containing protein" evidence="4">
    <location>
        <begin position="20"/>
        <end position="320"/>
    </location>
</feature>
<feature type="compositionally biased region" description="Low complexity" evidence="3">
    <location>
        <begin position="245"/>
        <end position="257"/>
    </location>
</feature>
<evidence type="ECO:0000256" key="3">
    <source>
        <dbReference type="SAM" id="MobiDB-lite"/>
    </source>
</evidence>
<evidence type="ECO:0000256" key="4">
    <source>
        <dbReference type="SAM" id="SignalP"/>
    </source>
</evidence>
<evidence type="ECO:0000313" key="5">
    <source>
        <dbReference type="EMBL" id="KAL2911319.1"/>
    </source>
</evidence>
<feature type="region of interest" description="Disordered" evidence="3">
    <location>
        <begin position="209"/>
        <end position="257"/>
    </location>
</feature>
<organism evidence="5 6">
    <name type="scientific">Polyrhizophydium stewartii</name>
    <dbReference type="NCBI Taxonomy" id="2732419"/>
    <lineage>
        <taxon>Eukaryota</taxon>
        <taxon>Fungi</taxon>
        <taxon>Fungi incertae sedis</taxon>
        <taxon>Chytridiomycota</taxon>
        <taxon>Chytridiomycota incertae sedis</taxon>
        <taxon>Chytridiomycetes</taxon>
        <taxon>Rhizophydiales</taxon>
        <taxon>Rhizophydiales incertae sedis</taxon>
        <taxon>Polyrhizophydium</taxon>
    </lineage>
</organism>
<evidence type="ECO:0000256" key="1">
    <source>
        <dbReference type="ARBA" id="ARBA00001973"/>
    </source>
</evidence>
<keyword evidence="6" id="KW-1185">Reference proteome</keyword>
<dbReference type="PANTHER" id="PTHR36575">
    <property type="entry name" value="BINDING PROTEIN, PUTATIVE (AFU_ORTHOLOGUE AFUA_1G14430)-RELATED"/>
    <property type="match status" value="1"/>
</dbReference>
<reference evidence="5 6" key="1">
    <citation type="submission" date="2023-09" db="EMBL/GenBank/DDBJ databases">
        <title>Pangenome analysis of Batrachochytrium dendrobatidis and related Chytrids.</title>
        <authorList>
            <person name="Yacoub M.N."/>
            <person name="Stajich J.E."/>
            <person name="James T.Y."/>
        </authorList>
    </citation>
    <scope>NUCLEOTIDE SEQUENCE [LARGE SCALE GENOMIC DNA]</scope>
    <source>
        <strain evidence="5 6">JEL0888</strain>
    </source>
</reference>
<keyword evidence="4" id="KW-0732">Signal</keyword>
<accession>A0ABR4MVN8</accession>